<feature type="region of interest" description="Disordered" evidence="1">
    <location>
        <begin position="1"/>
        <end position="41"/>
    </location>
</feature>
<sequence length="163" mass="18166">MSPQKRARSDENSSPTPVATPRRSQRRDTPTPTPRNSHGFQIIDGLTPVPNLKRRRVFTAEELVNREKITAKLHKSVSVHFFWFVFSNFRNGGHVIEMYLSSLLRYDPLIGQGVRSMSETDPNNEKIISGMSDFIIPPGAVNVSSPTSLKGLRETLASPPVPA</sequence>
<organism evidence="3">
    <name type="scientific">Laccaria bicolor (strain S238N-H82 / ATCC MYA-4686)</name>
    <name type="common">Bicoloured deceiver</name>
    <name type="synonym">Laccaria laccata var. bicolor</name>
    <dbReference type="NCBI Taxonomy" id="486041"/>
    <lineage>
        <taxon>Eukaryota</taxon>
        <taxon>Fungi</taxon>
        <taxon>Dikarya</taxon>
        <taxon>Basidiomycota</taxon>
        <taxon>Agaricomycotina</taxon>
        <taxon>Agaricomycetes</taxon>
        <taxon>Agaricomycetidae</taxon>
        <taxon>Agaricales</taxon>
        <taxon>Agaricineae</taxon>
        <taxon>Hydnangiaceae</taxon>
        <taxon>Laccaria</taxon>
    </lineage>
</organism>
<name>B0CRH8_LACBS</name>
<dbReference type="GeneID" id="6069603"/>
<dbReference type="AlphaFoldDB" id="B0CRH8"/>
<evidence type="ECO:0000256" key="1">
    <source>
        <dbReference type="SAM" id="MobiDB-lite"/>
    </source>
</evidence>
<protein>
    <submittedName>
        <fullName evidence="2">Predicted protein</fullName>
    </submittedName>
</protein>
<gene>
    <name evidence="2" type="ORF">LACBIDRAFT_320856</name>
</gene>
<evidence type="ECO:0000313" key="3">
    <source>
        <dbReference type="Proteomes" id="UP000001194"/>
    </source>
</evidence>
<dbReference type="EMBL" id="DS547091">
    <property type="protein sequence ID" value="EDR15203.1"/>
    <property type="molecule type" value="Genomic_DNA"/>
</dbReference>
<dbReference type="InParanoid" id="B0CRH8"/>
<accession>B0CRH8</accession>
<proteinExistence type="predicted"/>
<dbReference type="RefSeq" id="XP_001873411.1">
    <property type="nucleotide sequence ID" value="XM_001873376.1"/>
</dbReference>
<dbReference type="KEGG" id="lbc:LACBIDRAFT_320856"/>
<reference evidence="2 3" key="1">
    <citation type="journal article" date="2008" name="Nature">
        <title>The genome of Laccaria bicolor provides insights into mycorrhizal symbiosis.</title>
        <authorList>
            <person name="Martin F."/>
            <person name="Aerts A."/>
            <person name="Ahren D."/>
            <person name="Brun A."/>
            <person name="Danchin E.G.J."/>
            <person name="Duchaussoy F."/>
            <person name="Gibon J."/>
            <person name="Kohler A."/>
            <person name="Lindquist E."/>
            <person name="Pereda V."/>
            <person name="Salamov A."/>
            <person name="Shapiro H.J."/>
            <person name="Wuyts J."/>
            <person name="Blaudez D."/>
            <person name="Buee M."/>
            <person name="Brokstein P."/>
            <person name="Canbaeck B."/>
            <person name="Cohen D."/>
            <person name="Courty P.E."/>
            <person name="Coutinho P.M."/>
            <person name="Delaruelle C."/>
            <person name="Detter J.C."/>
            <person name="Deveau A."/>
            <person name="DiFazio S."/>
            <person name="Duplessis S."/>
            <person name="Fraissinet-Tachet L."/>
            <person name="Lucic E."/>
            <person name="Frey-Klett P."/>
            <person name="Fourrey C."/>
            <person name="Feussner I."/>
            <person name="Gay G."/>
            <person name="Grimwood J."/>
            <person name="Hoegger P.J."/>
            <person name="Jain P."/>
            <person name="Kilaru S."/>
            <person name="Labbe J."/>
            <person name="Lin Y.C."/>
            <person name="Legue V."/>
            <person name="Le Tacon F."/>
            <person name="Marmeisse R."/>
            <person name="Melayah D."/>
            <person name="Montanini B."/>
            <person name="Muratet M."/>
            <person name="Nehls U."/>
            <person name="Niculita-Hirzel H."/>
            <person name="Oudot-Le Secq M.P."/>
            <person name="Peter M."/>
            <person name="Quesneville H."/>
            <person name="Rajashekar B."/>
            <person name="Reich M."/>
            <person name="Rouhier N."/>
            <person name="Schmutz J."/>
            <person name="Yin T."/>
            <person name="Chalot M."/>
            <person name="Henrissat B."/>
            <person name="Kuees U."/>
            <person name="Lucas S."/>
            <person name="Van de Peer Y."/>
            <person name="Podila G.K."/>
            <person name="Polle A."/>
            <person name="Pukkila P.J."/>
            <person name="Richardson P.M."/>
            <person name="Rouze P."/>
            <person name="Sanders I.R."/>
            <person name="Stajich J.E."/>
            <person name="Tunlid A."/>
            <person name="Tuskan G."/>
            <person name="Grigoriev I.V."/>
        </authorList>
    </citation>
    <scope>NUCLEOTIDE SEQUENCE [LARGE SCALE GENOMIC DNA]</scope>
    <source>
        <strain evidence="3">S238N-H82 / ATCC MYA-4686</strain>
    </source>
</reference>
<dbReference type="HOGENOM" id="CLU_1627353_0_0_1"/>
<evidence type="ECO:0000313" key="2">
    <source>
        <dbReference type="EMBL" id="EDR15203.1"/>
    </source>
</evidence>
<dbReference type="OrthoDB" id="3207336at2759"/>
<dbReference type="Proteomes" id="UP000001194">
    <property type="component" value="Unassembled WGS sequence"/>
</dbReference>
<keyword evidence="3" id="KW-1185">Reference proteome</keyword>